<dbReference type="Pfam" id="PF04480">
    <property type="entry name" value="DUF559"/>
    <property type="match status" value="1"/>
</dbReference>
<evidence type="ECO:0000313" key="3">
    <source>
        <dbReference type="Proteomes" id="UP000469430"/>
    </source>
</evidence>
<dbReference type="RefSeq" id="WP_161391187.1">
    <property type="nucleotide sequence ID" value="NZ_JBHSCP010000001.1"/>
</dbReference>
<sequence length="134" mass="14709">MLRDITPATGRKTIRQARALRRIMSLPGVLLWQVLRSRPHGLKFRRQHPAGAFVLDFWCADARLAVEVDGRAHDDGARAVRDRERDAWLGQNGITTLRIPASEVLQDTAAVADAIAAHARARLPLGHPAAAQNG</sequence>
<organism evidence="2 3">
    <name type="scientific">Croceibacterium xixiisoli</name>
    <dbReference type="NCBI Taxonomy" id="1476466"/>
    <lineage>
        <taxon>Bacteria</taxon>
        <taxon>Pseudomonadati</taxon>
        <taxon>Pseudomonadota</taxon>
        <taxon>Alphaproteobacteria</taxon>
        <taxon>Sphingomonadales</taxon>
        <taxon>Erythrobacteraceae</taxon>
        <taxon>Croceibacterium</taxon>
    </lineage>
</organism>
<dbReference type="AlphaFoldDB" id="A0A6I4TW82"/>
<dbReference type="OrthoDB" id="9798754at2"/>
<evidence type="ECO:0000259" key="1">
    <source>
        <dbReference type="Pfam" id="PF04480"/>
    </source>
</evidence>
<dbReference type="SUPFAM" id="SSF52980">
    <property type="entry name" value="Restriction endonuclease-like"/>
    <property type="match status" value="1"/>
</dbReference>
<keyword evidence="3" id="KW-1185">Reference proteome</keyword>
<reference evidence="2 3" key="1">
    <citation type="submission" date="2019-12" db="EMBL/GenBank/DDBJ databases">
        <title>Genomic-based taxomic classification of the family Erythrobacteraceae.</title>
        <authorList>
            <person name="Xu L."/>
        </authorList>
    </citation>
    <scope>NUCLEOTIDE SEQUENCE [LARGE SCALE GENOMIC DNA]</scope>
    <source>
        <strain evidence="2 3">S36</strain>
    </source>
</reference>
<dbReference type="Gene3D" id="3.40.960.10">
    <property type="entry name" value="VSR Endonuclease"/>
    <property type="match status" value="1"/>
</dbReference>
<dbReference type="InterPro" id="IPR047216">
    <property type="entry name" value="Endonuclease_DUF559_bact"/>
</dbReference>
<dbReference type="PANTHER" id="PTHR38590">
    <property type="entry name" value="BLL0828 PROTEIN"/>
    <property type="match status" value="1"/>
</dbReference>
<dbReference type="PANTHER" id="PTHR38590:SF1">
    <property type="entry name" value="BLL0828 PROTEIN"/>
    <property type="match status" value="1"/>
</dbReference>
<dbReference type="Proteomes" id="UP000469430">
    <property type="component" value="Unassembled WGS sequence"/>
</dbReference>
<accession>A0A6I4TW82</accession>
<dbReference type="CDD" id="cd01038">
    <property type="entry name" value="Endonuclease_DUF559"/>
    <property type="match status" value="1"/>
</dbReference>
<dbReference type="EMBL" id="WTYJ01000002">
    <property type="protein sequence ID" value="MXO99469.1"/>
    <property type="molecule type" value="Genomic_DNA"/>
</dbReference>
<dbReference type="InterPro" id="IPR011335">
    <property type="entry name" value="Restrct_endonuc-II-like"/>
</dbReference>
<name>A0A6I4TW82_9SPHN</name>
<feature type="domain" description="DUF559" evidence="1">
    <location>
        <begin position="13"/>
        <end position="117"/>
    </location>
</feature>
<gene>
    <name evidence="2" type="ORF">GRI97_10760</name>
</gene>
<proteinExistence type="predicted"/>
<dbReference type="InterPro" id="IPR007569">
    <property type="entry name" value="DUF559"/>
</dbReference>
<comment type="caution">
    <text evidence="2">The sequence shown here is derived from an EMBL/GenBank/DDBJ whole genome shotgun (WGS) entry which is preliminary data.</text>
</comment>
<evidence type="ECO:0000313" key="2">
    <source>
        <dbReference type="EMBL" id="MXO99469.1"/>
    </source>
</evidence>
<protein>
    <submittedName>
        <fullName evidence="2">DUF559 domain-containing protein</fullName>
    </submittedName>
</protein>